<accession>D3BL17</accession>
<reference evidence="1 2" key="1">
    <citation type="journal article" date="2011" name="Genome Res.">
        <title>Phylogeny-wide analysis of social amoeba genomes highlights ancient origins for complex intercellular communication.</title>
        <authorList>
            <person name="Heidel A.J."/>
            <person name="Lawal H.M."/>
            <person name="Felder M."/>
            <person name="Schilde C."/>
            <person name="Helps N.R."/>
            <person name="Tunggal B."/>
            <person name="Rivero F."/>
            <person name="John U."/>
            <person name="Schleicher M."/>
            <person name="Eichinger L."/>
            <person name="Platzer M."/>
            <person name="Noegel A.A."/>
            <person name="Schaap P."/>
            <person name="Gloeckner G."/>
        </authorList>
    </citation>
    <scope>NUCLEOTIDE SEQUENCE [LARGE SCALE GENOMIC DNA]</scope>
    <source>
        <strain evidence="2">ATCC 26659 / Pp 5 / PN500</strain>
    </source>
</reference>
<dbReference type="InParanoid" id="D3BL17"/>
<organism evidence="1 2">
    <name type="scientific">Heterostelium pallidum (strain ATCC 26659 / Pp 5 / PN500)</name>
    <name type="common">Cellular slime mold</name>
    <name type="synonym">Polysphondylium pallidum</name>
    <dbReference type="NCBI Taxonomy" id="670386"/>
    <lineage>
        <taxon>Eukaryota</taxon>
        <taxon>Amoebozoa</taxon>
        <taxon>Evosea</taxon>
        <taxon>Eumycetozoa</taxon>
        <taxon>Dictyostelia</taxon>
        <taxon>Acytosteliales</taxon>
        <taxon>Acytosteliaceae</taxon>
        <taxon>Heterostelium</taxon>
    </lineage>
</organism>
<dbReference type="EMBL" id="ADBJ01000039">
    <property type="protein sequence ID" value="EFA77751.1"/>
    <property type="molecule type" value="Genomic_DNA"/>
</dbReference>
<dbReference type="Proteomes" id="UP000001396">
    <property type="component" value="Unassembled WGS sequence"/>
</dbReference>
<protein>
    <submittedName>
        <fullName evidence="1">Uncharacterized protein</fullName>
    </submittedName>
</protein>
<sequence length="94" mass="11071">MVFCSLGQNTICSMILKVIPIFEFRYYFFVVRTVYKLFYYLRHHKPYRSNCLNMQLNVLSSSDAYCLINFTLPRQNAFAKFTDKGGALFTSRTP</sequence>
<keyword evidence="2" id="KW-1185">Reference proteome</keyword>
<dbReference type="RefSeq" id="XP_020429879.1">
    <property type="nucleotide sequence ID" value="XM_020580046.1"/>
</dbReference>
<name>D3BL17_HETP5</name>
<proteinExistence type="predicted"/>
<evidence type="ECO:0000313" key="1">
    <source>
        <dbReference type="EMBL" id="EFA77751.1"/>
    </source>
</evidence>
<dbReference type="GeneID" id="31364724"/>
<evidence type="ECO:0000313" key="2">
    <source>
        <dbReference type="Proteomes" id="UP000001396"/>
    </source>
</evidence>
<gene>
    <name evidence="1" type="ORF">PPL_09249</name>
</gene>
<dbReference type="AlphaFoldDB" id="D3BL17"/>
<comment type="caution">
    <text evidence="1">The sequence shown here is derived from an EMBL/GenBank/DDBJ whole genome shotgun (WGS) entry which is preliminary data.</text>
</comment>